<evidence type="ECO:0000313" key="2">
    <source>
        <dbReference type="Proteomes" id="UP000194911"/>
    </source>
</evidence>
<comment type="caution">
    <text evidence="1">The sequence shown here is derived from an EMBL/GenBank/DDBJ whole genome shotgun (WGS) entry which is preliminary data.</text>
</comment>
<dbReference type="GO" id="GO:0008237">
    <property type="term" value="F:metallopeptidase activity"/>
    <property type="evidence" value="ECO:0007669"/>
    <property type="project" value="InterPro"/>
</dbReference>
<dbReference type="AlphaFoldDB" id="A0A243D1D1"/>
<organism evidence="1 2">
    <name type="scientific">Bacillus thuringiensis serovar vazensis</name>
    <dbReference type="NCBI Taxonomy" id="180867"/>
    <lineage>
        <taxon>Bacteria</taxon>
        <taxon>Bacillati</taxon>
        <taxon>Bacillota</taxon>
        <taxon>Bacilli</taxon>
        <taxon>Bacillales</taxon>
        <taxon>Bacillaceae</taxon>
        <taxon>Bacillus</taxon>
        <taxon>Bacillus cereus group</taxon>
    </lineage>
</organism>
<gene>
    <name evidence="1" type="ORF">BK749_03675</name>
</gene>
<sequence>MADKVYMYIVQDRTSSATREKIENHIEKASEIWDIIFEVRYGSFPHNSNTERTDSKVPVGPSDPNDPVYPGGCNILHQPNLLCANRIIYNIVTQHRNGDFPDAEVIILYSSGRYFANGITKAVAYDMNREYPYFIHMSDGSLELDYIMAHEIGHILNFTNRFDNKNEANPYENPENGEIDYAHNNDPDNIMYPIVGPNPTVTEEQRAKALESRIIK</sequence>
<dbReference type="Proteomes" id="UP000194911">
    <property type="component" value="Unassembled WGS sequence"/>
</dbReference>
<dbReference type="SUPFAM" id="SSF55486">
    <property type="entry name" value="Metalloproteases ('zincins'), catalytic domain"/>
    <property type="match status" value="2"/>
</dbReference>
<accession>A0A243D1D1</accession>
<proteinExistence type="predicted"/>
<dbReference type="Gene3D" id="3.40.390.10">
    <property type="entry name" value="Collagenase (Catalytic Domain)"/>
    <property type="match status" value="1"/>
</dbReference>
<dbReference type="InterPro" id="IPR024079">
    <property type="entry name" value="MetalloPept_cat_dom_sf"/>
</dbReference>
<protein>
    <recommendedName>
        <fullName evidence="3">Peptidase M10 metallopeptidase domain-containing protein</fullName>
    </recommendedName>
</protein>
<dbReference type="EMBL" id="NFDQ01000017">
    <property type="protein sequence ID" value="OTY79429.1"/>
    <property type="molecule type" value="Genomic_DNA"/>
</dbReference>
<reference evidence="1 2" key="1">
    <citation type="submission" date="2016-10" db="EMBL/GenBank/DDBJ databases">
        <title>Comparative genomics of Bacillus thuringiensis reveals a path to pathogens against multiple invertebrate hosts.</title>
        <authorList>
            <person name="Zheng J."/>
            <person name="Gao Q."/>
            <person name="Liu H."/>
            <person name="Peng D."/>
            <person name="Ruan L."/>
            <person name="Sun M."/>
        </authorList>
    </citation>
    <scope>NUCLEOTIDE SEQUENCE [LARGE SCALE GENOMIC DNA]</scope>
    <source>
        <strain evidence="1">BGSC 4CE1</strain>
    </source>
</reference>
<evidence type="ECO:0008006" key="3">
    <source>
        <dbReference type="Google" id="ProtNLM"/>
    </source>
</evidence>
<name>A0A243D1D1_BACTU</name>
<evidence type="ECO:0000313" key="1">
    <source>
        <dbReference type="EMBL" id="OTY79429.1"/>
    </source>
</evidence>
<dbReference type="RefSeq" id="WP_000764111.1">
    <property type="nucleotide sequence ID" value="NZ_NFDQ01000017.1"/>
</dbReference>